<keyword evidence="7 11" id="KW-0378">Hydrolase</keyword>
<dbReference type="SUPFAM" id="SSF48403">
    <property type="entry name" value="Ankyrin repeat"/>
    <property type="match status" value="1"/>
</dbReference>
<evidence type="ECO:0000256" key="3">
    <source>
        <dbReference type="ARBA" id="ARBA00022490"/>
    </source>
</evidence>
<feature type="compositionally biased region" description="Basic and acidic residues" evidence="12">
    <location>
        <begin position="316"/>
        <end position="325"/>
    </location>
</feature>
<dbReference type="PROSITE" id="PS50088">
    <property type="entry name" value="ANK_REPEAT"/>
    <property type="match status" value="1"/>
</dbReference>
<feature type="repeat" description="ANK" evidence="10">
    <location>
        <begin position="586"/>
        <end position="619"/>
    </location>
</feature>
<feature type="region of interest" description="Disordered" evidence="12">
    <location>
        <begin position="110"/>
        <end position="136"/>
    </location>
</feature>
<feature type="compositionally biased region" description="Polar residues" evidence="12">
    <location>
        <begin position="443"/>
        <end position="462"/>
    </location>
</feature>
<keyword evidence="15" id="KW-1185">Reference proteome</keyword>
<dbReference type="Pfam" id="PF18826">
    <property type="entry name" value="bVLRF1"/>
    <property type="match status" value="1"/>
</dbReference>
<dbReference type="GO" id="GO:0005737">
    <property type="term" value="C:cytoplasm"/>
    <property type="evidence" value="ECO:0007669"/>
    <property type="project" value="UniProtKB-SubCell"/>
</dbReference>
<dbReference type="AlphaFoldDB" id="A0A564Y041"/>
<comment type="similarity">
    <text evidence="2 11">Belongs to the ANKZF1/VMS1 family.</text>
</comment>
<organism evidence="14 15">
    <name type="scientific">Hymenolepis diminuta</name>
    <name type="common">Rat tapeworm</name>
    <dbReference type="NCBI Taxonomy" id="6216"/>
    <lineage>
        <taxon>Eukaryota</taxon>
        <taxon>Metazoa</taxon>
        <taxon>Spiralia</taxon>
        <taxon>Lophotrochozoa</taxon>
        <taxon>Platyhelminthes</taxon>
        <taxon>Cestoda</taxon>
        <taxon>Eucestoda</taxon>
        <taxon>Cyclophyllidea</taxon>
        <taxon>Hymenolepididae</taxon>
        <taxon>Hymenolepis</taxon>
    </lineage>
</organism>
<keyword evidence="5" id="KW-0677">Repeat</keyword>
<evidence type="ECO:0000256" key="1">
    <source>
        <dbReference type="ARBA" id="ARBA00004496"/>
    </source>
</evidence>
<evidence type="ECO:0000256" key="5">
    <source>
        <dbReference type="ARBA" id="ARBA00022737"/>
    </source>
</evidence>
<dbReference type="Proteomes" id="UP000321570">
    <property type="component" value="Unassembled WGS sequence"/>
</dbReference>
<comment type="domain">
    <text evidence="11">The VLRF1 domain mediates binding to the 60S ribosomal subunit.</text>
</comment>
<sequence>MNGLISRGNGCTCDKISYFNRKCSVEYLTGIVPACGTLPTELAPLIPNPANAKVAYSTSMKTFTCICCKLTFASNEEQKAHFKSTEHATLVCKSMPRPVSNAWLYETWSESDSDSSSESSTSSEDEDEEKQDKNLCELKVPDRMKKDVVGSLAMFRNRRQEIIGIYRCLIRSQEAPVTYFDDVLKRIELLRTSQFWAFLLYSGGKFAGAIFDEDRVVVHKTFHRYTVRAKQGGSQIARDGALGGMSGHKSAGSALRRHGEMAIRSDIANLLHVKWRSHMQACQLILTMTARRNRSIFTTPPSSCCAPSESSNVNDNEGHSSEVDSGDKERILAAGPDAQAVEAVAAKMGLVVGDPRLRRLSGGARSISYAHIKEIQAEFSKFRVYEPFADLGLISLSDRRQMEEGVPMVFESTSGRLYYGTLPELLKNTPSSVPQKTPKEPSESSNPSQTPTIEQSAAPLTSRNQKKRRQRKNRQKRREKDANQSGSTPESNSDDSNDASTRRADEWMNTASSSRPNPTSPDKPSLNSTYDKYMRQILMATANRDEEDLQQLLTVPNPSIAAARGIELPPDQETLHSLLNSVQLWFGKGLLHTAVELGDDPVILDILLNAGCKLEVKDANGMTTYQLAEKIGKRKLTAHLKNLRKEYPDRYDYIKAGVRLFMNLWLFHFELNANVSYLILTWR</sequence>
<dbReference type="InterPro" id="IPR047139">
    <property type="entry name" value="ANKZ1/VMS1"/>
</dbReference>
<dbReference type="InterPro" id="IPR013087">
    <property type="entry name" value="Znf_C2H2_type"/>
</dbReference>
<evidence type="ECO:0000313" key="15">
    <source>
        <dbReference type="Proteomes" id="UP000321570"/>
    </source>
</evidence>
<name>A0A564Y041_HYMDI</name>
<evidence type="ECO:0000256" key="8">
    <source>
        <dbReference type="ARBA" id="ARBA00023043"/>
    </source>
</evidence>
<feature type="compositionally biased region" description="Low complexity" evidence="12">
    <location>
        <begin position="300"/>
        <end position="311"/>
    </location>
</feature>
<feature type="active site" evidence="11">
    <location>
        <position position="235"/>
    </location>
</feature>
<feature type="region of interest" description="Disordered" evidence="12">
    <location>
        <begin position="425"/>
        <end position="529"/>
    </location>
</feature>
<dbReference type="GO" id="GO:0016787">
    <property type="term" value="F:hydrolase activity"/>
    <property type="evidence" value="ECO:0007669"/>
    <property type="project" value="UniProtKB-KW"/>
</dbReference>
<evidence type="ECO:0000256" key="4">
    <source>
        <dbReference type="ARBA" id="ARBA00022722"/>
    </source>
</evidence>
<dbReference type="EMBL" id="CABIJS010000022">
    <property type="protein sequence ID" value="VUZ39873.1"/>
    <property type="molecule type" value="Genomic_DNA"/>
</dbReference>
<protein>
    <recommendedName>
        <fullName evidence="13">VLRF1 domain-containing protein</fullName>
    </recommendedName>
</protein>
<dbReference type="PANTHER" id="PTHR16036">
    <property type="entry name" value="ANKYRIN REPEAT AND ZINC FINGER DOMAIN-CONTAINING PROTEIN 1"/>
    <property type="match status" value="1"/>
</dbReference>
<keyword evidence="3 11" id="KW-0963">Cytoplasm</keyword>
<feature type="domain" description="VLRF1" evidence="13">
    <location>
        <begin position="192"/>
        <end position="338"/>
    </location>
</feature>
<evidence type="ECO:0000256" key="12">
    <source>
        <dbReference type="SAM" id="MobiDB-lite"/>
    </source>
</evidence>
<evidence type="ECO:0000256" key="6">
    <source>
        <dbReference type="ARBA" id="ARBA00022759"/>
    </source>
</evidence>
<dbReference type="PROSITE" id="PS00028">
    <property type="entry name" value="ZINC_FINGER_C2H2_1"/>
    <property type="match status" value="1"/>
</dbReference>
<evidence type="ECO:0000256" key="9">
    <source>
        <dbReference type="ARBA" id="ARBA00023054"/>
    </source>
</evidence>
<comment type="subcellular location">
    <subcellularLocation>
        <location evidence="1">Cytoplasm</location>
    </subcellularLocation>
</comment>
<evidence type="ECO:0000256" key="2">
    <source>
        <dbReference type="ARBA" id="ARBA00009262"/>
    </source>
</evidence>
<evidence type="ECO:0000313" key="14">
    <source>
        <dbReference type="EMBL" id="VUZ39873.1"/>
    </source>
</evidence>
<dbReference type="GO" id="GO:0036503">
    <property type="term" value="P:ERAD pathway"/>
    <property type="evidence" value="ECO:0007669"/>
    <property type="project" value="TreeGrafter"/>
</dbReference>
<dbReference type="PROSITE" id="PS52044">
    <property type="entry name" value="VLRF1"/>
    <property type="match status" value="1"/>
</dbReference>
<evidence type="ECO:0000256" key="7">
    <source>
        <dbReference type="ARBA" id="ARBA00022801"/>
    </source>
</evidence>
<dbReference type="Gene3D" id="1.25.40.20">
    <property type="entry name" value="Ankyrin repeat-containing domain"/>
    <property type="match status" value="1"/>
</dbReference>
<feature type="compositionally biased region" description="Polar residues" evidence="12">
    <location>
        <begin position="509"/>
        <end position="529"/>
    </location>
</feature>
<dbReference type="GO" id="GO:0004519">
    <property type="term" value="F:endonuclease activity"/>
    <property type="evidence" value="ECO:0007669"/>
    <property type="project" value="UniProtKB-KW"/>
</dbReference>
<keyword evidence="9" id="KW-0175">Coiled coil</keyword>
<evidence type="ECO:0000256" key="10">
    <source>
        <dbReference type="PROSITE-ProRule" id="PRU00023"/>
    </source>
</evidence>
<reference evidence="14 15" key="1">
    <citation type="submission" date="2019-07" db="EMBL/GenBank/DDBJ databases">
        <authorList>
            <person name="Jastrzebski P J."/>
            <person name="Paukszto L."/>
            <person name="Jastrzebski P J."/>
        </authorList>
    </citation>
    <scope>NUCLEOTIDE SEQUENCE [LARGE SCALE GENOMIC DNA]</scope>
    <source>
        <strain evidence="14 15">WMS-il1</strain>
    </source>
</reference>
<keyword evidence="6 11" id="KW-0255">Endonuclease</keyword>
<dbReference type="PANTHER" id="PTHR16036:SF2">
    <property type="entry name" value="TRNA ENDONUCLEASE ANKZF1"/>
    <property type="match status" value="1"/>
</dbReference>
<keyword evidence="4 11" id="KW-0540">Nuclease</keyword>
<evidence type="ECO:0000256" key="11">
    <source>
        <dbReference type="PROSITE-ProRule" id="PRU01389"/>
    </source>
</evidence>
<dbReference type="InterPro" id="IPR036770">
    <property type="entry name" value="Ankyrin_rpt-contain_sf"/>
</dbReference>
<proteinExistence type="inferred from homology"/>
<feature type="region of interest" description="Disordered" evidence="12">
    <location>
        <begin position="299"/>
        <end position="325"/>
    </location>
</feature>
<feature type="compositionally biased region" description="Basic residues" evidence="12">
    <location>
        <begin position="464"/>
        <end position="477"/>
    </location>
</feature>
<accession>A0A564Y041</accession>
<dbReference type="InterPro" id="IPR041175">
    <property type="entry name" value="VLRF1/Vms1"/>
</dbReference>
<gene>
    <name evidence="14" type="ORF">WMSIL1_LOCUS1026</name>
</gene>
<dbReference type="InterPro" id="IPR002110">
    <property type="entry name" value="Ankyrin_rpt"/>
</dbReference>
<keyword evidence="8 10" id="KW-0040">ANK repeat</keyword>
<evidence type="ECO:0000259" key="13">
    <source>
        <dbReference type="PROSITE" id="PS52044"/>
    </source>
</evidence>